<dbReference type="InterPro" id="IPR007300">
    <property type="entry name" value="CidB/LrgB"/>
</dbReference>
<keyword evidence="4 5" id="KW-0472">Membrane</keyword>
<dbReference type="PANTHER" id="PTHR30249:SF0">
    <property type="entry name" value="PLASTIDAL GLYCOLATE_GLYCERATE TRANSLOCATOR 1, CHLOROPLASTIC"/>
    <property type="match status" value="1"/>
</dbReference>
<evidence type="ECO:0000256" key="5">
    <source>
        <dbReference type="SAM" id="Phobius"/>
    </source>
</evidence>
<evidence type="ECO:0000256" key="2">
    <source>
        <dbReference type="ARBA" id="ARBA00022692"/>
    </source>
</evidence>
<dbReference type="EMBL" id="CBHH010000022">
    <property type="protein sequence ID" value="CDD55957.1"/>
    <property type="molecule type" value="Genomic_DNA"/>
</dbReference>
<evidence type="ECO:0000256" key="1">
    <source>
        <dbReference type="ARBA" id="ARBA00004141"/>
    </source>
</evidence>
<feature type="transmembrane region" description="Helical" evidence="5">
    <location>
        <begin position="94"/>
        <end position="119"/>
    </location>
</feature>
<keyword evidence="2 5" id="KW-0812">Transmembrane</keyword>
<evidence type="ECO:0000256" key="3">
    <source>
        <dbReference type="ARBA" id="ARBA00022989"/>
    </source>
</evidence>
<feature type="transmembrane region" description="Helical" evidence="5">
    <location>
        <begin position="33"/>
        <end position="53"/>
    </location>
</feature>
<comment type="caution">
    <text evidence="6">The sequence shown here is derived from an EMBL/GenBank/DDBJ whole genome shotgun (WGS) entry which is preliminary data.</text>
</comment>
<proteinExistence type="predicted"/>
<name>R7B1U3_9FIRM</name>
<dbReference type="AlphaFoldDB" id="R7B1U3"/>
<organism evidence="6 7">
    <name type="scientific">Bacteroides pectinophilus CAG:437</name>
    <dbReference type="NCBI Taxonomy" id="1263051"/>
    <lineage>
        <taxon>Bacteria</taxon>
        <taxon>Bacillati</taxon>
        <taxon>Bacillota</taxon>
        <taxon>Clostridia</taxon>
        <taxon>Eubacteriales</taxon>
    </lineage>
</organism>
<feature type="transmembrane region" description="Helical" evidence="5">
    <location>
        <begin position="6"/>
        <end position="26"/>
    </location>
</feature>
<dbReference type="Pfam" id="PF04172">
    <property type="entry name" value="LrgB"/>
    <property type="match status" value="1"/>
</dbReference>
<feature type="transmembrane region" description="Helical" evidence="5">
    <location>
        <begin position="210"/>
        <end position="229"/>
    </location>
</feature>
<sequence>MNEFFANAAFAGVSVSLISYMIGVYLKKKLNVGLFNPLLISIAVTIIFLVLAHIDYDAYNEGARYLSWLLTPATVCLAIPLYEEFELLKSNVRAVMCGIISGVLTSLITILVLALFFGLTHEEYVTLLPKSITTAIGMGVSEELGGYVTITVAVIIITGVIGNILAEFICKIFRIEEPIAKGIAIGSAAHAIGTAKAMEIGEVEGAMSSLSIAVAGILTVVGASVFAHFI</sequence>
<comment type="subcellular location">
    <subcellularLocation>
        <location evidence="1">Membrane</location>
        <topology evidence="1">Multi-pass membrane protein</topology>
    </subcellularLocation>
</comment>
<keyword evidence="3 5" id="KW-1133">Transmembrane helix</keyword>
<evidence type="ECO:0000256" key="4">
    <source>
        <dbReference type="ARBA" id="ARBA00023136"/>
    </source>
</evidence>
<protein>
    <recommendedName>
        <fullName evidence="8">TIGR00659 family protein</fullName>
    </recommendedName>
</protein>
<dbReference type="PANTHER" id="PTHR30249">
    <property type="entry name" value="PUTATIVE SEROTONIN TRANSPORTER"/>
    <property type="match status" value="1"/>
</dbReference>
<evidence type="ECO:0008006" key="8">
    <source>
        <dbReference type="Google" id="ProtNLM"/>
    </source>
</evidence>
<dbReference type="GO" id="GO:0016020">
    <property type="term" value="C:membrane"/>
    <property type="evidence" value="ECO:0007669"/>
    <property type="project" value="UniProtKB-SubCell"/>
</dbReference>
<evidence type="ECO:0000313" key="6">
    <source>
        <dbReference type="EMBL" id="CDD55957.1"/>
    </source>
</evidence>
<accession>R7B1U3</accession>
<reference evidence="6" key="1">
    <citation type="submission" date="2012-11" db="EMBL/GenBank/DDBJ databases">
        <title>Dependencies among metagenomic species, viruses, plasmids and units of genetic variation.</title>
        <authorList>
            <person name="Nielsen H.B."/>
            <person name="Almeida M."/>
            <person name="Juncker A.S."/>
            <person name="Rasmussen S."/>
            <person name="Li J."/>
            <person name="Sunagawa S."/>
            <person name="Plichta D."/>
            <person name="Gautier L."/>
            <person name="Le Chatelier E."/>
            <person name="Peletier E."/>
            <person name="Bonde I."/>
            <person name="Nielsen T."/>
            <person name="Manichanh C."/>
            <person name="Arumugam M."/>
            <person name="Batto J."/>
            <person name="Santos M.B.Q.D."/>
            <person name="Blom N."/>
            <person name="Borruel N."/>
            <person name="Burgdorf K.S."/>
            <person name="Boumezbeur F."/>
            <person name="Casellas F."/>
            <person name="Dore J."/>
            <person name="Guarner F."/>
            <person name="Hansen T."/>
            <person name="Hildebrand F."/>
            <person name="Kaas R.S."/>
            <person name="Kennedy S."/>
            <person name="Kristiansen K."/>
            <person name="Kultima J.R."/>
            <person name="Leonard P."/>
            <person name="Levenez F."/>
            <person name="Lund O."/>
            <person name="Moumen B."/>
            <person name="Le Paslier D."/>
            <person name="Pons N."/>
            <person name="Pedersen O."/>
            <person name="Prifti E."/>
            <person name="Qin J."/>
            <person name="Raes J."/>
            <person name="Tap J."/>
            <person name="Tims S."/>
            <person name="Ussery D.W."/>
            <person name="Yamada T."/>
            <person name="MetaHit consortium"/>
            <person name="Renault P."/>
            <person name="Sicheritz-Ponten T."/>
            <person name="Bork P."/>
            <person name="Wang J."/>
            <person name="Brunak S."/>
            <person name="Ehrlich S.D."/>
        </authorList>
    </citation>
    <scope>NUCLEOTIDE SEQUENCE [LARGE SCALE GENOMIC DNA]</scope>
</reference>
<feature type="transmembrane region" description="Helical" evidence="5">
    <location>
        <begin position="144"/>
        <end position="166"/>
    </location>
</feature>
<evidence type="ECO:0000313" key="7">
    <source>
        <dbReference type="Proteomes" id="UP000018141"/>
    </source>
</evidence>
<gene>
    <name evidence="6" type="ORF">BN656_00654</name>
</gene>
<dbReference type="Proteomes" id="UP000018141">
    <property type="component" value="Unassembled WGS sequence"/>
</dbReference>
<feature type="transmembrane region" description="Helical" evidence="5">
    <location>
        <begin position="65"/>
        <end position="82"/>
    </location>
</feature>